<gene>
    <name evidence="1" type="ORF">CI088_01500</name>
</gene>
<reference evidence="1 2" key="1">
    <citation type="submission" date="2017-11" db="EMBL/GenBank/DDBJ databases">
        <title>Draft genome sequence of Enterococcus plantarum TRW2 strain isolated from lettuce.</title>
        <authorList>
            <person name="Kim E.B."/>
            <person name="Marco M.L."/>
            <person name="Williams T.R."/>
            <person name="You I.H."/>
        </authorList>
    </citation>
    <scope>NUCLEOTIDE SEQUENCE [LARGE SCALE GENOMIC DNA]</scope>
    <source>
        <strain evidence="1 2">TRW2</strain>
    </source>
</reference>
<evidence type="ECO:0000313" key="2">
    <source>
        <dbReference type="Proteomes" id="UP000249828"/>
    </source>
</evidence>
<proteinExistence type="predicted"/>
<dbReference type="EMBL" id="PIEU01000003">
    <property type="protein sequence ID" value="PZL77503.1"/>
    <property type="molecule type" value="Genomic_DNA"/>
</dbReference>
<dbReference type="Proteomes" id="UP000249828">
    <property type="component" value="Unassembled WGS sequence"/>
</dbReference>
<name>A0A2W4A960_9ENTE</name>
<sequence>MKIEFRILDKTTSSFKVVYFQKWDKRQPLFTSDSQSAKKYWHDRLAEEDINLLQKAKSETAITVSIKLVP</sequence>
<dbReference type="RefSeq" id="WP_111246952.1">
    <property type="nucleotide sequence ID" value="NZ_PIEU01000003.1"/>
</dbReference>
<accession>A0A2W4A960</accession>
<protein>
    <submittedName>
        <fullName evidence="1">Uncharacterized protein</fullName>
    </submittedName>
</protein>
<keyword evidence="2" id="KW-1185">Reference proteome</keyword>
<evidence type="ECO:0000313" key="1">
    <source>
        <dbReference type="EMBL" id="PZL77503.1"/>
    </source>
</evidence>
<comment type="caution">
    <text evidence="1">The sequence shown here is derived from an EMBL/GenBank/DDBJ whole genome shotgun (WGS) entry which is preliminary data.</text>
</comment>
<dbReference type="AlphaFoldDB" id="A0A2W4A960"/>
<organism evidence="1 2">
    <name type="scientific">Enterococcus plantarum</name>
    <dbReference type="NCBI Taxonomy" id="1077675"/>
    <lineage>
        <taxon>Bacteria</taxon>
        <taxon>Bacillati</taxon>
        <taxon>Bacillota</taxon>
        <taxon>Bacilli</taxon>
        <taxon>Lactobacillales</taxon>
        <taxon>Enterococcaceae</taxon>
        <taxon>Enterococcus</taxon>
    </lineage>
</organism>